<evidence type="ECO:0008006" key="4">
    <source>
        <dbReference type="Google" id="ProtNLM"/>
    </source>
</evidence>
<comment type="caution">
    <text evidence="2">The sequence shown here is derived from an EMBL/GenBank/DDBJ whole genome shotgun (WGS) entry which is preliminary data.</text>
</comment>
<keyword evidence="3" id="KW-1185">Reference proteome</keyword>
<accession>A0A3P3TX86</accession>
<reference evidence="2 3" key="1">
    <citation type="submission" date="2018-11" db="EMBL/GenBank/DDBJ databases">
        <title>Genome sequencing of Paenibacillus sp. KCOM 3021 (= ChDC PVNT-B20).</title>
        <authorList>
            <person name="Kook J.-K."/>
            <person name="Park S.-N."/>
            <person name="Lim Y.K."/>
        </authorList>
    </citation>
    <scope>NUCLEOTIDE SEQUENCE [LARGE SCALE GENOMIC DNA]</scope>
    <source>
        <strain evidence="2 3">KCOM 3021</strain>
    </source>
</reference>
<feature type="chain" id="PRO_5018008227" description="DUF11 domain-containing protein" evidence="1">
    <location>
        <begin position="28"/>
        <end position="835"/>
    </location>
</feature>
<evidence type="ECO:0000313" key="2">
    <source>
        <dbReference type="EMBL" id="RRJ62316.1"/>
    </source>
</evidence>
<dbReference type="RefSeq" id="WP_128630206.1">
    <property type="nucleotide sequence ID" value="NZ_RRCN01000001.1"/>
</dbReference>
<proteinExistence type="predicted"/>
<evidence type="ECO:0000256" key="1">
    <source>
        <dbReference type="SAM" id="SignalP"/>
    </source>
</evidence>
<feature type="signal peptide" evidence="1">
    <location>
        <begin position="1"/>
        <end position="27"/>
    </location>
</feature>
<dbReference type="AlphaFoldDB" id="A0A3P3TX86"/>
<gene>
    <name evidence="2" type="ORF">EHV15_04655</name>
</gene>
<dbReference type="EMBL" id="RRCN01000001">
    <property type="protein sequence ID" value="RRJ62316.1"/>
    <property type="molecule type" value="Genomic_DNA"/>
</dbReference>
<evidence type="ECO:0000313" key="3">
    <source>
        <dbReference type="Proteomes" id="UP000267017"/>
    </source>
</evidence>
<sequence>MNKTKWIAASLAVAALVGTSTVSPAYAASTTNTKQQQAAVKTLQNLKGVQLSSKSSVKLSNVNILTQDDQSVLTYTLTYYNNGTQSLSLTDYWTKVKTKKGTVYSVSVVSSDKEKKKVVPGSTLSVTYTTQIAKGLKYSDLNFQIIKWDFSASNYERSLGTISIPSGYTAATPLNSTQKLTIGDLTASAKVKSVSVLGQGNNNYIHVALNLKNTSAKTMTNPALKYYVQTQSGTPFALNPDSSSTNVEILPQEDKTLNLIAKLPSSVNTANLQLVMSVTDETAKSELPIASISLGTKKGQSSITAANAEKVLDVDSTKIATKILSVSRNQSYGESALSVQFSIKNNGDQTVKLPAYLFELQAEGKTYTLNTSNLSDITLKPNEEQIISVDGTVPVIANADKLKLVLKTPASVASSEGGNNATTGSSYPIAVYSLPNYEEMQHAVGQERVVKNNDGTFGVTLDNVQELPWSDGSILSSKITIENKGNQAAKLPDFAGAYKLDSSDLTSKVNVVSTNNTQVLGAGEKADVYVTANIPSSLKFSQLQVQLLKKVAEDKTSNWVMFSNFGKTSDMKLVADGEFFNLNTTGKKADLQTRKTYLYRGTTNDTIYTEFIMHNLEDKQANLANLTGYFRTKDGQYYKATANQPKHQVGPKSASIVTFSAQIPKNTDVANWDLVIGESVAENKFVSSAEEAATGYVNASAMELTLDSRDIKNSLMGIELFPYTLSIVNIEGHTGGSGLDVKFKYELKRDLSFEMGEFQHKFLLEVMDSSGAKFEKEIELEKDFELVTNREYTFTVNDPIFTSFRSGSFQFSVYDLYQGVKTKIATQAVGYTDTY</sequence>
<protein>
    <recommendedName>
        <fullName evidence="4">DUF11 domain-containing protein</fullName>
    </recommendedName>
</protein>
<dbReference type="Proteomes" id="UP000267017">
    <property type="component" value="Unassembled WGS sequence"/>
</dbReference>
<name>A0A3P3TX86_9BACL</name>
<keyword evidence="1" id="KW-0732">Signal</keyword>
<dbReference type="OrthoDB" id="2675985at2"/>
<organism evidence="2 3">
    <name type="scientific">Paenibacillus oralis</name>
    <dbReference type="NCBI Taxonomy" id="2490856"/>
    <lineage>
        <taxon>Bacteria</taxon>
        <taxon>Bacillati</taxon>
        <taxon>Bacillota</taxon>
        <taxon>Bacilli</taxon>
        <taxon>Bacillales</taxon>
        <taxon>Paenibacillaceae</taxon>
        <taxon>Paenibacillus</taxon>
    </lineage>
</organism>